<sequence length="167" mass="18929">MITIRRATQQDVSGICKVCAAGYRDTYQETHSASYIERVIQEFYQPERILKELEPQSGWDGWFVALDHGRVTGAGAGGLTSEGTGELFVLYLDPKRRGEGIGTLLLNAITEVQKSQGAKEQWVSVSENNQKGIPFYEARGFKRIRRVPTFASKEEEGYYSLRYRRVL</sequence>
<dbReference type="CDD" id="cd04301">
    <property type="entry name" value="NAT_SF"/>
    <property type="match status" value="1"/>
</dbReference>
<accession>A0A7W2AAA9</accession>
<keyword evidence="5" id="KW-1185">Reference proteome</keyword>
<dbReference type="Pfam" id="PF00583">
    <property type="entry name" value="Acetyltransf_1"/>
    <property type="match status" value="1"/>
</dbReference>
<name>A0A7W2AAA9_9BACL</name>
<dbReference type="Gene3D" id="3.40.630.30">
    <property type="match status" value="1"/>
</dbReference>
<dbReference type="EMBL" id="JACEIQ010000022">
    <property type="protein sequence ID" value="MBA4496024.1"/>
    <property type="molecule type" value="Genomic_DNA"/>
</dbReference>
<keyword evidence="2" id="KW-0012">Acyltransferase</keyword>
<dbReference type="SUPFAM" id="SSF55729">
    <property type="entry name" value="Acyl-CoA N-acyltransferases (Nat)"/>
    <property type="match status" value="1"/>
</dbReference>
<organism evidence="4 5">
    <name type="scientific">Paenactinomyces guangxiensis</name>
    <dbReference type="NCBI Taxonomy" id="1490290"/>
    <lineage>
        <taxon>Bacteria</taxon>
        <taxon>Bacillati</taxon>
        <taxon>Bacillota</taxon>
        <taxon>Bacilli</taxon>
        <taxon>Bacillales</taxon>
        <taxon>Thermoactinomycetaceae</taxon>
        <taxon>Paenactinomyces</taxon>
    </lineage>
</organism>
<feature type="domain" description="N-acetyltransferase" evidence="3">
    <location>
        <begin position="2"/>
        <end position="164"/>
    </location>
</feature>
<evidence type="ECO:0000256" key="2">
    <source>
        <dbReference type="ARBA" id="ARBA00023315"/>
    </source>
</evidence>
<gene>
    <name evidence="4" type="ORF">H1191_17205</name>
</gene>
<evidence type="ECO:0000256" key="1">
    <source>
        <dbReference type="ARBA" id="ARBA00022679"/>
    </source>
</evidence>
<evidence type="ECO:0000313" key="4">
    <source>
        <dbReference type="EMBL" id="MBA4496024.1"/>
    </source>
</evidence>
<comment type="caution">
    <text evidence="4">The sequence shown here is derived from an EMBL/GenBank/DDBJ whole genome shotgun (WGS) entry which is preliminary data.</text>
</comment>
<dbReference type="RefSeq" id="WP_181754066.1">
    <property type="nucleotide sequence ID" value="NZ_JACEIQ010000022.1"/>
</dbReference>
<evidence type="ECO:0000313" key="5">
    <source>
        <dbReference type="Proteomes" id="UP000535491"/>
    </source>
</evidence>
<dbReference type="PROSITE" id="PS51186">
    <property type="entry name" value="GNAT"/>
    <property type="match status" value="1"/>
</dbReference>
<proteinExistence type="predicted"/>
<protein>
    <submittedName>
        <fullName evidence="4">GNAT family N-acetyltransferase</fullName>
    </submittedName>
</protein>
<reference evidence="4 5" key="1">
    <citation type="submission" date="2020-07" db="EMBL/GenBank/DDBJ databases">
        <authorList>
            <person name="Feng H."/>
        </authorList>
    </citation>
    <scope>NUCLEOTIDE SEQUENCE [LARGE SCALE GENOMIC DNA]</scope>
    <source>
        <strain evidence="5">s-10</strain>
    </source>
</reference>
<keyword evidence="1 4" id="KW-0808">Transferase</keyword>
<dbReference type="InterPro" id="IPR000182">
    <property type="entry name" value="GNAT_dom"/>
</dbReference>
<evidence type="ECO:0000259" key="3">
    <source>
        <dbReference type="PROSITE" id="PS51186"/>
    </source>
</evidence>
<dbReference type="Proteomes" id="UP000535491">
    <property type="component" value="Unassembled WGS sequence"/>
</dbReference>
<dbReference type="InterPro" id="IPR016181">
    <property type="entry name" value="Acyl_CoA_acyltransferase"/>
</dbReference>
<dbReference type="GO" id="GO:0016747">
    <property type="term" value="F:acyltransferase activity, transferring groups other than amino-acyl groups"/>
    <property type="evidence" value="ECO:0007669"/>
    <property type="project" value="InterPro"/>
</dbReference>
<dbReference type="PANTHER" id="PTHR43877">
    <property type="entry name" value="AMINOALKYLPHOSPHONATE N-ACETYLTRANSFERASE-RELATED-RELATED"/>
    <property type="match status" value="1"/>
</dbReference>
<dbReference type="AlphaFoldDB" id="A0A7W2AAA9"/>
<dbReference type="InterPro" id="IPR050832">
    <property type="entry name" value="Bact_Acetyltransf"/>
</dbReference>